<evidence type="ECO:0000313" key="7">
    <source>
        <dbReference type="Proteomes" id="UP001646157"/>
    </source>
</evidence>
<evidence type="ECO:0000256" key="3">
    <source>
        <dbReference type="ARBA" id="ARBA00022763"/>
    </source>
</evidence>
<sequence>MNEMMFEVNPPYNFDRVLERLSLDPLNCVNQGERWVKIPYYGEQDEVITVQALGDTDYPKFKIFFSENSNREAQSKHIHHIFKWDTALSDIQVHFLKTDLKPIFEKHLGTPLVLEFNPYASIIKSIIHQQLNLSFAHTLTKRFVEKYGRYKEGVWFYPRPEEAAEIPVEELRELQFSQRKAEYVIGFSEKVASGELNLEELSKKSDEEIIKELVKIRGIGPWTAENFLLFALGRPNLFPKADIGIQNAVKKIYGMDRKPTIEELEKWSFSWHPYLSYASLYLWRSIE</sequence>
<dbReference type="Gene3D" id="1.10.340.30">
    <property type="entry name" value="Hypothetical protein, domain 2"/>
    <property type="match status" value="1"/>
</dbReference>
<feature type="domain" description="HhH-GPD" evidence="5">
    <location>
        <begin position="127"/>
        <end position="287"/>
    </location>
</feature>
<proteinExistence type="predicted"/>
<comment type="caution">
    <text evidence="6">The sequence shown here is derived from an EMBL/GenBank/DDBJ whole genome shotgun (WGS) entry which is preliminary data.</text>
</comment>
<name>A0ABS2NI67_9BACI</name>
<organism evidence="6 7">
    <name type="scientific">Rossellomorea pakistanensis</name>
    <dbReference type="NCBI Taxonomy" id="992288"/>
    <lineage>
        <taxon>Bacteria</taxon>
        <taxon>Bacillati</taxon>
        <taxon>Bacillota</taxon>
        <taxon>Bacilli</taxon>
        <taxon>Bacillales</taxon>
        <taxon>Bacillaceae</taxon>
        <taxon>Rossellomorea</taxon>
    </lineage>
</organism>
<reference evidence="6 7" key="1">
    <citation type="submission" date="2021-01" db="EMBL/GenBank/DDBJ databases">
        <title>Genomic Encyclopedia of Type Strains, Phase IV (KMG-IV): sequencing the most valuable type-strain genomes for metagenomic binning, comparative biology and taxonomic classification.</title>
        <authorList>
            <person name="Goeker M."/>
        </authorList>
    </citation>
    <scope>NUCLEOTIDE SEQUENCE [LARGE SCALE GENOMIC DNA]</scope>
    <source>
        <strain evidence="6 7">DSM 24834</strain>
    </source>
</reference>
<protein>
    <recommendedName>
        <fullName evidence="2">DNA-3-methyladenine glycosylase II</fullName>
        <ecNumber evidence="2">3.2.2.21</ecNumber>
    </recommendedName>
</protein>
<dbReference type="SUPFAM" id="SSF48150">
    <property type="entry name" value="DNA-glycosylase"/>
    <property type="match status" value="1"/>
</dbReference>
<keyword evidence="7" id="KW-1185">Reference proteome</keyword>
<keyword evidence="3" id="KW-0227">DNA damage</keyword>
<dbReference type="Gene3D" id="1.10.1670.40">
    <property type="match status" value="1"/>
</dbReference>
<evidence type="ECO:0000256" key="4">
    <source>
        <dbReference type="ARBA" id="ARBA00023204"/>
    </source>
</evidence>
<dbReference type="EC" id="3.2.2.21" evidence="2"/>
<keyword evidence="6" id="KW-0378">Hydrolase</keyword>
<dbReference type="CDD" id="cd00056">
    <property type="entry name" value="ENDO3c"/>
    <property type="match status" value="1"/>
</dbReference>
<dbReference type="Pfam" id="PF00730">
    <property type="entry name" value="HhH-GPD"/>
    <property type="match status" value="1"/>
</dbReference>
<accession>A0ABS2NI67</accession>
<keyword evidence="4" id="KW-0234">DNA repair</keyword>
<evidence type="ECO:0000313" key="6">
    <source>
        <dbReference type="EMBL" id="MBM7587519.1"/>
    </source>
</evidence>
<dbReference type="RefSeq" id="WP_205174670.1">
    <property type="nucleotide sequence ID" value="NZ_JAFBDZ010000004.1"/>
</dbReference>
<dbReference type="PANTHER" id="PTHR43003:SF5">
    <property type="entry name" value="DNA-3-METHYLADENINE GLYCOSYLASE"/>
    <property type="match status" value="1"/>
</dbReference>
<dbReference type="SMART" id="SM00478">
    <property type="entry name" value="ENDO3c"/>
    <property type="match status" value="1"/>
</dbReference>
<dbReference type="InterPro" id="IPR051912">
    <property type="entry name" value="Alkylbase_DNA_Glycosylase/TA"/>
</dbReference>
<dbReference type="GO" id="GO:0003905">
    <property type="term" value="F:alkylbase DNA N-glycosylase activity"/>
    <property type="evidence" value="ECO:0007669"/>
    <property type="project" value="UniProtKB-EC"/>
</dbReference>
<dbReference type="InterPro" id="IPR011257">
    <property type="entry name" value="DNA_glycosylase"/>
</dbReference>
<evidence type="ECO:0000259" key="5">
    <source>
        <dbReference type="SMART" id="SM00478"/>
    </source>
</evidence>
<gene>
    <name evidence="6" type="ORF">JOC86_004092</name>
</gene>
<evidence type="ECO:0000256" key="2">
    <source>
        <dbReference type="ARBA" id="ARBA00012000"/>
    </source>
</evidence>
<comment type="catalytic activity">
    <reaction evidence="1">
        <text>Hydrolysis of alkylated DNA, releasing 3-methyladenine, 3-methylguanine, 7-methylguanine and 7-methyladenine.</text>
        <dbReference type="EC" id="3.2.2.21"/>
    </reaction>
</comment>
<dbReference type="InterPro" id="IPR003265">
    <property type="entry name" value="HhH-GPD_domain"/>
</dbReference>
<keyword evidence="6" id="KW-0326">Glycosidase</keyword>
<dbReference type="PANTHER" id="PTHR43003">
    <property type="entry name" value="DNA-3-METHYLADENINE GLYCOSYLASE"/>
    <property type="match status" value="1"/>
</dbReference>
<dbReference type="Proteomes" id="UP001646157">
    <property type="component" value="Unassembled WGS sequence"/>
</dbReference>
<evidence type="ECO:0000256" key="1">
    <source>
        <dbReference type="ARBA" id="ARBA00000086"/>
    </source>
</evidence>
<dbReference type="EMBL" id="JAFBDZ010000004">
    <property type="protein sequence ID" value="MBM7587519.1"/>
    <property type="molecule type" value="Genomic_DNA"/>
</dbReference>